<dbReference type="GO" id="GO:0004185">
    <property type="term" value="F:serine-type carboxypeptidase activity"/>
    <property type="evidence" value="ECO:0007669"/>
    <property type="project" value="InterPro"/>
</dbReference>
<dbReference type="Pfam" id="PF00450">
    <property type="entry name" value="Peptidase_S10"/>
    <property type="match status" value="1"/>
</dbReference>
<keyword evidence="4" id="KW-1185">Reference proteome</keyword>
<feature type="region of interest" description="Disordered" evidence="1">
    <location>
        <begin position="16"/>
        <end position="40"/>
    </location>
</feature>
<organism evidence="3 4">
    <name type="scientific">Ameyamaea chiangmaiensis</name>
    <dbReference type="NCBI Taxonomy" id="442969"/>
    <lineage>
        <taxon>Bacteria</taxon>
        <taxon>Pseudomonadati</taxon>
        <taxon>Pseudomonadota</taxon>
        <taxon>Alphaproteobacteria</taxon>
        <taxon>Acetobacterales</taxon>
        <taxon>Acetobacteraceae</taxon>
        <taxon>Ameyamaea</taxon>
    </lineage>
</organism>
<accession>A0A850P9H6</accession>
<dbReference type="InterPro" id="IPR029058">
    <property type="entry name" value="AB_hydrolase_fold"/>
</dbReference>
<dbReference type="SUPFAM" id="SSF53474">
    <property type="entry name" value="alpha/beta-Hydrolases"/>
    <property type="match status" value="1"/>
</dbReference>
<protein>
    <submittedName>
        <fullName evidence="3">Peptidase S10</fullName>
    </submittedName>
</protein>
<gene>
    <name evidence="3" type="ORF">HUK82_01385</name>
</gene>
<dbReference type="AlphaFoldDB" id="A0A850P9H6"/>
<feature type="signal peptide" evidence="2">
    <location>
        <begin position="1"/>
        <end position="21"/>
    </location>
</feature>
<evidence type="ECO:0000313" key="4">
    <source>
        <dbReference type="Proteomes" id="UP000585665"/>
    </source>
</evidence>
<dbReference type="InterPro" id="IPR001563">
    <property type="entry name" value="Peptidase_S10"/>
</dbReference>
<comment type="caution">
    <text evidence="3">The sequence shown here is derived from an EMBL/GenBank/DDBJ whole genome shotgun (WGS) entry which is preliminary data.</text>
</comment>
<sequence length="536" mass="58201">MFCTAAVLASSLSLSLSPSRADTPGAASDTDRSSTSGTVTVGGDAIPYEAVAGTLLIHAGDWDDSADVLHGRTPGQFTLPKKPDDAQPDAAASMFYVAYFKKGARPENRPITFVYNGGPGSSTVWLHMGAFGPRRVLTNNDTHTPPAPYRLVNNAQSLLDVTDLVFIDAPGTGFGRIAGKDAQKQFWGVDADGHAFARFITRFLAENGRFNSPKYLFGESYGTTRSAVLANDLENDENVDLNGVILLSQILSYDNNADTPQYNPGNDQPYVLSLPTYAATAWYHHKLPEQPPALRPFLDEVEHFAATDYLLALQQGASLPSAQREAIAQKLHAYTGLPVAYILRADLRINGGEFTGHLEEDGALTTGRLDTRFSGPTLDPLAKEAEYDPQSSAMSSAYVSVFNDYVRATLKYGVGQTYRAETDAEEHWDFRHQQPGQSRAEDAAVNVMPDLAMAMKTNPTLHVMLNAGYFDLATPYYEGLYEMKHLPIPAALQSNIAFKQYESGHMVYANEAALAQLHDNVAAFIRSTSSAPSPSP</sequence>
<proteinExistence type="predicted"/>
<dbReference type="GO" id="GO:0006508">
    <property type="term" value="P:proteolysis"/>
    <property type="evidence" value="ECO:0007669"/>
    <property type="project" value="InterPro"/>
</dbReference>
<evidence type="ECO:0000256" key="2">
    <source>
        <dbReference type="SAM" id="SignalP"/>
    </source>
</evidence>
<evidence type="ECO:0000256" key="1">
    <source>
        <dbReference type="SAM" id="MobiDB-lite"/>
    </source>
</evidence>
<feature type="chain" id="PRO_5032864202" evidence="2">
    <location>
        <begin position="22"/>
        <end position="536"/>
    </location>
</feature>
<dbReference type="EMBL" id="JABXXR010000005">
    <property type="protein sequence ID" value="NVN39220.1"/>
    <property type="molecule type" value="Genomic_DNA"/>
</dbReference>
<evidence type="ECO:0000313" key="3">
    <source>
        <dbReference type="EMBL" id="NVN39220.1"/>
    </source>
</evidence>
<name>A0A850P9H6_9PROT</name>
<keyword evidence="2" id="KW-0732">Signal</keyword>
<reference evidence="3 4" key="1">
    <citation type="submission" date="2020-06" db="EMBL/GenBank/DDBJ databases">
        <title>Description of novel acetic acid bacteria.</title>
        <authorList>
            <person name="Sombolestani A."/>
        </authorList>
    </citation>
    <scope>NUCLEOTIDE SEQUENCE [LARGE SCALE GENOMIC DNA]</scope>
    <source>
        <strain evidence="3 4">LMG 27010</strain>
    </source>
</reference>
<dbReference type="Proteomes" id="UP000585665">
    <property type="component" value="Unassembled WGS sequence"/>
</dbReference>
<dbReference type="Gene3D" id="3.40.50.1820">
    <property type="entry name" value="alpha/beta hydrolase"/>
    <property type="match status" value="1"/>
</dbReference>